<accession>A0A4D4JCE9</accession>
<feature type="domain" description="Macro" evidence="2">
    <location>
        <begin position="1"/>
        <end position="155"/>
    </location>
</feature>
<dbReference type="OrthoDB" id="9780211at2"/>
<dbReference type="Pfam" id="PF01661">
    <property type="entry name" value="Macro"/>
    <property type="match status" value="1"/>
</dbReference>
<organism evidence="3 4">
    <name type="scientific">Gandjariella thermophila</name>
    <dbReference type="NCBI Taxonomy" id="1931992"/>
    <lineage>
        <taxon>Bacteria</taxon>
        <taxon>Bacillati</taxon>
        <taxon>Actinomycetota</taxon>
        <taxon>Actinomycetes</taxon>
        <taxon>Pseudonocardiales</taxon>
        <taxon>Pseudonocardiaceae</taxon>
        <taxon>Gandjariella</taxon>
    </lineage>
</organism>
<comment type="caution">
    <text evidence="3">The sequence shown here is derived from an EMBL/GenBank/DDBJ whole genome shotgun (WGS) entry which is preliminary data.</text>
</comment>
<dbReference type="InterPro" id="IPR050892">
    <property type="entry name" value="ADP-ribose_metab_enzymes"/>
</dbReference>
<dbReference type="SUPFAM" id="SSF52949">
    <property type="entry name" value="Macro domain-like"/>
    <property type="match status" value="1"/>
</dbReference>
<evidence type="ECO:0000313" key="4">
    <source>
        <dbReference type="Proteomes" id="UP000298860"/>
    </source>
</evidence>
<dbReference type="Proteomes" id="UP000298860">
    <property type="component" value="Unassembled WGS sequence"/>
</dbReference>
<comment type="catalytic activity">
    <reaction evidence="1">
        <text>an N-(ADP-alpha-D-ribosyl)-thymidine in DNA + H2O = a thymidine in DNA + ADP-D-ribose</text>
        <dbReference type="Rhea" id="RHEA:71655"/>
        <dbReference type="Rhea" id="RHEA-COMP:13556"/>
        <dbReference type="Rhea" id="RHEA-COMP:18051"/>
        <dbReference type="ChEBI" id="CHEBI:15377"/>
        <dbReference type="ChEBI" id="CHEBI:57967"/>
        <dbReference type="ChEBI" id="CHEBI:137386"/>
        <dbReference type="ChEBI" id="CHEBI:191199"/>
    </reaction>
    <physiologicalReaction direction="left-to-right" evidence="1">
        <dbReference type="Rhea" id="RHEA:71656"/>
    </physiologicalReaction>
</comment>
<dbReference type="InterPro" id="IPR043472">
    <property type="entry name" value="Macro_dom-like"/>
</dbReference>
<dbReference type="AlphaFoldDB" id="A0A4D4JCE9"/>
<dbReference type="CDD" id="cd02901">
    <property type="entry name" value="Macro_Poa1p-like"/>
    <property type="match status" value="1"/>
</dbReference>
<protein>
    <recommendedName>
        <fullName evidence="2">Macro domain-containing protein</fullName>
    </recommendedName>
</protein>
<reference evidence="4" key="1">
    <citation type="submission" date="2019-04" db="EMBL/GenBank/DDBJ databases">
        <title>Draft genome sequence of Pseudonocardiaceae bacterium SL3-2-4.</title>
        <authorList>
            <person name="Ningsih F."/>
            <person name="Yokota A."/>
            <person name="Sakai Y."/>
            <person name="Nanatani K."/>
            <person name="Yabe S."/>
            <person name="Oetari A."/>
            <person name="Sjamsuridzal W."/>
        </authorList>
    </citation>
    <scope>NUCLEOTIDE SEQUENCE [LARGE SCALE GENOMIC DNA]</scope>
    <source>
        <strain evidence="4">SL3-2-4</strain>
    </source>
</reference>
<dbReference type="InterPro" id="IPR002589">
    <property type="entry name" value="Macro_dom"/>
</dbReference>
<dbReference type="EMBL" id="BJFL01000033">
    <property type="protein sequence ID" value="GDY33042.1"/>
    <property type="molecule type" value="Genomic_DNA"/>
</dbReference>
<dbReference type="Gene3D" id="3.40.220.10">
    <property type="entry name" value="Leucine Aminopeptidase, subunit E, domain 1"/>
    <property type="match status" value="1"/>
</dbReference>
<proteinExistence type="predicted"/>
<dbReference type="PANTHER" id="PTHR12521">
    <property type="entry name" value="PROTEIN C6ORF130"/>
    <property type="match status" value="1"/>
</dbReference>
<evidence type="ECO:0000313" key="3">
    <source>
        <dbReference type="EMBL" id="GDY33042.1"/>
    </source>
</evidence>
<dbReference type="GO" id="GO:0140291">
    <property type="term" value="P:peptidyl-glutamate ADP-deribosylation"/>
    <property type="evidence" value="ECO:0007669"/>
    <property type="project" value="TreeGrafter"/>
</dbReference>
<evidence type="ECO:0000259" key="2">
    <source>
        <dbReference type="PROSITE" id="PS51154"/>
    </source>
</evidence>
<sequence>MIVNGEGDLLTADVDALVNTVNCVGVMGKGIALQFKRRYPENFRLYEAACERGEVQLGRMFVTDLHSISGPRYIVNFPTKGHWRARSRIADIRAGLDDLVRVILDREIRSIAVPPLGTGNGGLPWREVEPLIREALGNLPDTTVHLYTPSNAARHLAPQPIKMTWGRATLVELVREYVNRRLSIEPWEELNGASHLEIQKLMYFAHLVMPSLRLDFARGRYGPYSEEVRHLVKDMEGVFLEGYGDGTSPVQKLDPIAPTPDGLVELERYLHGSKDGGKVRTEIVAPVMNIINGFESPYAIELLASTHWVAWRESCRSPYDAWAAIQTWTPRKSRLFTEHHVSSAWRKLRDVGLLPLEEHQTPGERP</sequence>
<gene>
    <name evidence="3" type="ORF">GTS_46750</name>
</gene>
<name>A0A4D4JCE9_9PSEU</name>
<dbReference type="PROSITE" id="PS51154">
    <property type="entry name" value="MACRO"/>
    <property type="match status" value="1"/>
</dbReference>
<keyword evidence="4" id="KW-1185">Reference proteome</keyword>
<dbReference type="PANTHER" id="PTHR12521:SF0">
    <property type="entry name" value="ADP-RIBOSE GLYCOHYDROLASE OARD1"/>
    <property type="match status" value="1"/>
</dbReference>
<evidence type="ECO:0000256" key="1">
    <source>
        <dbReference type="ARBA" id="ARBA00035885"/>
    </source>
</evidence>
<dbReference type="SMART" id="SM00506">
    <property type="entry name" value="A1pp"/>
    <property type="match status" value="1"/>
</dbReference>
<dbReference type="RefSeq" id="WP_137816028.1">
    <property type="nucleotide sequence ID" value="NZ_BJFL01000033.1"/>
</dbReference>